<dbReference type="AlphaFoldDB" id="A0A0G4LWB9"/>
<accession>A0A0G4LWB9</accession>
<dbReference type="Proteomes" id="UP000044602">
    <property type="component" value="Unassembled WGS sequence"/>
</dbReference>
<evidence type="ECO:0000256" key="1">
    <source>
        <dbReference type="SAM" id="MobiDB-lite"/>
    </source>
</evidence>
<proteinExistence type="predicted"/>
<evidence type="ECO:0000313" key="3">
    <source>
        <dbReference type="Proteomes" id="UP000044602"/>
    </source>
</evidence>
<feature type="region of interest" description="Disordered" evidence="1">
    <location>
        <begin position="18"/>
        <end position="58"/>
    </location>
</feature>
<evidence type="ECO:0000313" key="2">
    <source>
        <dbReference type="EMBL" id="CRK26269.1"/>
    </source>
</evidence>
<protein>
    <submittedName>
        <fullName evidence="2">Uncharacterized protein</fullName>
    </submittedName>
</protein>
<name>A0A0G4LWB9_VERLO</name>
<sequence length="107" mass="12306">QREDRLCADWAVHHKRNCQQPAELGRQVQPRQGRHPRPDAQRTQRPRLPAAHPRRGSRECLLCRRQHAPRHPTKRPTSGWLRSFAASTLRTTSQLPPSALLPMSTSN</sequence>
<dbReference type="EMBL" id="CVQH01020126">
    <property type="protein sequence ID" value="CRK26269.1"/>
    <property type="molecule type" value="Genomic_DNA"/>
</dbReference>
<reference evidence="2 3" key="1">
    <citation type="submission" date="2015-05" db="EMBL/GenBank/DDBJ databases">
        <authorList>
            <person name="Wang D.B."/>
            <person name="Wang M."/>
        </authorList>
    </citation>
    <scope>NUCLEOTIDE SEQUENCE [LARGE SCALE GENOMIC DNA]</scope>
    <source>
        <strain evidence="2">VL1</strain>
    </source>
</reference>
<organism evidence="2 3">
    <name type="scientific">Verticillium longisporum</name>
    <name type="common">Verticillium dahliae var. longisporum</name>
    <dbReference type="NCBI Taxonomy" id="100787"/>
    <lineage>
        <taxon>Eukaryota</taxon>
        <taxon>Fungi</taxon>
        <taxon>Dikarya</taxon>
        <taxon>Ascomycota</taxon>
        <taxon>Pezizomycotina</taxon>
        <taxon>Sordariomycetes</taxon>
        <taxon>Hypocreomycetidae</taxon>
        <taxon>Glomerellales</taxon>
        <taxon>Plectosphaerellaceae</taxon>
        <taxon>Verticillium</taxon>
    </lineage>
</organism>
<feature type="non-terminal residue" evidence="2">
    <location>
        <position position="1"/>
    </location>
</feature>
<keyword evidence="3" id="KW-1185">Reference proteome</keyword>
<gene>
    <name evidence="2" type="ORF">BN1708_018223</name>
</gene>